<name>A0A564XZ33_HYMDI</name>
<evidence type="ECO:0000313" key="2">
    <source>
        <dbReference type="EMBL" id="VUZ40291.1"/>
    </source>
</evidence>
<keyword evidence="1" id="KW-0472">Membrane</keyword>
<feature type="transmembrane region" description="Helical" evidence="1">
    <location>
        <begin position="48"/>
        <end position="67"/>
    </location>
</feature>
<proteinExistence type="predicted"/>
<gene>
    <name evidence="2" type="ORF">WMSIL1_LOCUS1413</name>
</gene>
<keyword evidence="1" id="KW-0812">Transmembrane</keyword>
<evidence type="ECO:0000313" key="3">
    <source>
        <dbReference type="Proteomes" id="UP000321570"/>
    </source>
</evidence>
<evidence type="ECO:0000256" key="1">
    <source>
        <dbReference type="SAM" id="Phobius"/>
    </source>
</evidence>
<feature type="transmembrane region" description="Helical" evidence="1">
    <location>
        <begin position="17"/>
        <end position="36"/>
    </location>
</feature>
<dbReference type="AlphaFoldDB" id="A0A564XZ33"/>
<keyword evidence="3" id="KW-1185">Reference proteome</keyword>
<dbReference type="EMBL" id="CABIJS010000033">
    <property type="protein sequence ID" value="VUZ40291.1"/>
    <property type="molecule type" value="Genomic_DNA"/>
</dbReference>
<reference evidence="2 3" key="1">
    <citation type="submission" date="2019-07" db="EMBL/GenBank/DDBJ databases">
        <authorList>
            <person name="Jastrzebski P J."/>
            <person name="Paukszto L."/>
            <person name="Jastrzebski P J."/>
        </authorList>
    </citation>
    <scope>NUCLEOTIDE SEQUENCE [LARGE SCALE GENOMIC DNA]</scope>
    <source>
        <strain evidence="2 3">WMS-il1</strain>
    </source>
</reference>
<protein>
    <submittedName>
        <fullName evidence="2">Uncharacterized protein</fullName>
    </submittedName>
</protein>
<organism evidence="2 3">
    <name type="scientific">Hymenolepis diminuta</name>
    <name type="common">Rat tapeworm</name>
    <dbReference type="NCBI Taxonomy" id="6216"/>
    <lineage>
        <taxon>Eukaryota</taxon>
        <taxon>Metazoa</taxon>
        <taxon>Spiralia</taxon>
        <taxon>Lophotrochozoa</taxon>
        <taxon>Platyhelminthes</taxon>
        <taxon>Cestoda</taxon>
        <taxon>Eucestoda</taxon>
        <taxon>Cyclophyllidea</taxon>
        <taxon>Hymenolepididae</taxon>
        <taxon>Hymenolepis</taxon>
    </lineage>
</organism>
<keyword evidence="1" id="KW-1133">Transmembrane helix</keyword>
<sequence length="75" mass="8340">MFAVDENDPDSTTKSKIAFALWMFGLVISIIVSLVFCPQDWSGEVCLTGWYSFILFLAPILIALAIIQSHSITRS</sequence>
<accession>A0A564XZ33</accession>
<dbReference type="Proteomes" id="UP000321570">
    <property type="component" value="Unassembled WGS sequence"/>
</dbReference>